<sequence>MGHHSEIRVRYKETDQMGVVHHGNYLTWFEVGRTDMLRHFGPGYRAVEESGLLLPVTDVSLSYHKPALYDDLITIDTKLISYTGIRMTFHYTVKREEDVLVTGVTKHCWTTKSLKPVRLKHVSLELHQLMTDVLEENSDD</sequence>
<evidence type="ECO:0000313" key="5">
    <source>
        <dbReference type="Proteomes" id="UP001235840"/>
    </source>
</evidence>
<name>A0ABT9VT72_9BACI</name>
<comment type="caution">
    <text evidence="4">The sequence shown here is derived from an EMBL/GenBank/DDBJ whole genome shotgun (WGS) entry which is preliminary data.</text>
</comment>
<keyword evidence="5" id="KW-1185">Reference proteome</keyword>
<dbReference type="Gene3D" id="3.10.129.10">
    <property type="entry name" value="Hotdog Thioesterase"/>
    <property type="match status" value="1"/>
</dbReference>
<protein>
    <submittedName>
        <fullName evidence="4">Acyl-CoA thioester hydrolase</fullName>
        <ecNumber evidence="4">3.1.2.-</ecNumber>
    </submittedName>
</protein>
<dbReference type="EMBL" id="JAUSTY010000001">
    <property type="protein sequence ID" value="MDQ0164184.1"/>
    <property type="molecule type" value="Genomic_DNA"/>
</dbReference>
<dbReference type="EC" id="3.1.2.-" evidence="4"/>
<evidence type="ECO:0000256" key="2">
    <source>
        <dbReference type="ARBA" id="ARBA00022801"/>
    </source>
</evidence>
<dbReference type="PANTHER" id="PTHR31793:SF27">
    <property type="entry name" value="NOVEL THIOESTERASE SUPERFAMILY DOMAIN AND SAPOSIN A-TYPE DOMAIN CONTAINING PROTEIN (0610012H03RIK)"/>
    <property type="match status" value="1"/>
</dbReference>
<dbReference type="PANTHER" id="PTHR31793">
    <property type="entry name" value="4-HYDROXYBENZOYL-COA THIOESTERASE FAMILY MEMBER"/>
    <property type="match status" value="1"/>
</dbReference>
<feature type="domain" description="Thioesterase" evidence="3">
    <location>
        <begin position="17"/>
        <end position="101"/>
    </location>
</feature>
<dbReference type="InterPro" id="IPR006683">
    <property type="entry name" value="Thioestr_dom"/>
</dbReference>
<dbReference type="Pfam" id="PF03061">
    <property type="entry name" value="4HBT"/>
    <property type="match status" value="1"/>
</dbReference>
<dbReference type="SUPFAM" id="SSF54637">
    <property type="entry name" value="Thioesterase/thiol ester dehydrase-isomerase"/>
    <property type="match status" value="1"/>
</dbReference>
<dbReference type="InterPro" id="IPR029069">
    <property type="entry name" value="HotDog_dom_sf"/>
</dbReference>
<gene>
    <name evidence="4" type="ORF">J2S11_000083</name>
</gene>
<proteinExistence type="inferred from homology"/>
<keyword evidence="2 4" id="KW-0378">Hydrolase</keyword>
<dbReference type="CDD" id="cd00586">
    <property type="entry name" value="4HBT"/>
    <property type="match status" value="1"/>
</dbReference>
<dbReference type="InterPro" id="IPR008272">
    <property type="entry name" value="HB-CoA_thioesterase_AS"/>
</dbReference>
<accession>A0ABT9VT72</accession>
<evidence type="ECO:0000313" key="4">
    <source>
        <dbReference type="EMBL" id="MDQ0164184.1"/>
    </source>
</evidence>
<evidence type="ECO:0000256" key="1">
    <source>
        <dbReference type="ARBA" id="ARBA00005953"/>
    </source>
</evidence>
<dbReference type="InterPro" id="IPR050563">
    <property type="entry name" value="4-hydroxybenzoyl-CoA_TE"/>
</dbReference>
<dbReference type="Proteomes" id="UP001235840">
    <property type="component" value="Unassembled WGS sequence"/>
</dbReference>
<evidence type="ECO:0000259" key="3">
    <source>
        <dbReference type="Pfam" id="PF03061"/>
    </source>
</evidence>
<dbReference type="PROSITE" id="PS01328">
    <property type="entry name" value="4HBCOA_THIOESTERASE"/>
    <property type="match status" value="1"/>
</dbReference>
<dbReference type="GO" id="GO:0016787">
    <property type="term" value="F:hydrolase activity"/>
    <property type="evidence" value="ECO:0007669"/>
    <property type="project" value="UniProtKB-KW"/>
</dbReference>
<dbReference type="InterPro" id="IPR006684">
    <property type="entry name" value="YbgC/YbaW"/>
</dbReference>
<dbReference type="NCBIfam" id="TIGR00051">
    <property type="entry name" value="YbgC/FadM family acyl-CoA thioesterase"/>
    <property type="match status" value="1"/>
</dbReference>
<dbReference type="RefSeq" id="WP_307389408.1">
    <property type="nucleotide sequence ID" value="NZ_BAAADK010000009.1"/>
</dbReference>
<comment type="similarity">
    <text evidence="1">Belongs to the 4-hydroxybenzoyl-CoA thioesterase family.</text>
</comment>
<dbReference type="PIRSF" id="PIRSF003230">
    <property type="entry name" value="YbgC"/>
    <property type="match status" value="1"/>
</dbReference>
<organism evidence="4 5">
    <name type="scientific">Caldalkalibacillus horti</name>
    <dbReference type="NCBI Taxonomy" id="77523"/>
    <lineage>
        <taxon>Bacteria</taxon>
        <taxon>Bacillati</taxon>
        <taxon>Bacillota</taxon>
        <taxon>Bacilli</taxon>
        <taxon>Bacillales</taxon>
        <taxon>Bacillaceae</taxon>
        <taxon>Caldalkalibacillus</taxon>
    </lineage>
</organism>
<reference evidence="4 5" key="1">
    <citation type="submission" date="2023-07" db="EMBL/GenBank/DDBJ databases">
        <title>Genomic Encyclopedia of Type Strains, Phase IV (KMG-IV): sequencing the most valuable type-strain genomes for metagenomic binning, comparative biology and taxonomic classification.</title>
        <authorList>
            <person name="Goeker M."/>
        </authorList>
    </citation>
    <scope>NUCLEOTIDE SEQUENCE [LARGE SCALE GENOMIC DNA]</scope>
    <source>
        <strain evidence="4 5">DSM 12751</strain>
    </source>
</reference>